<evidence type="ECO:0000256" key="1">
    <source>
        <dbReference type="SAM" id="SignalP"/>
    </source>
</evidence>
<protein>
    <submittedName>
        <fullName evidence="2">Uncharacterized protein</fullName>
    </submittedName>
</protein>
<accession>A0A6P0UJS9</accession>
<feature type="signal peptide" evidence="1">
    <location>
        <begin position="1"/>
        <end position="19"/>
    </location>
</feature>
<dbReference type="AlphaFoldDB" id="A0A6P0UJS9"/>
<comment type="caution">
    <text evidence="2">The sequence shown here is derived from an EMBL/GenBank/DDBJ whole genome shotgun (WGS) entry which is preliminary data.</text>
</comment>
<organism evidence="2 3">
    <name type="scientific">Leptobacterium flavescens</name>
    <dbReference type="NCBI Taxonomy" id="472055"/>
    <lineage>
        <taxon>Bacteria</taxon>
        <taxon>Pseudomonadati</taxon>
        <taxon>Bacteroidota</taxon>
        <taxon>Flavobacteriia</taxon>
        <taxon>Flavobacteriales</taxon>
        <taxon>Flavobacteriaceae</taxon>
        <taxon>Leptobacterium</taxon>
    </lineage>
</organism>
<gene>
    <name evidence="2" type="ORF">GWK08_08505</name>
</gene>
<dbReference type="EMBL" id="JAABOO010000002">
    <property type="protein sequence ID" value="NER13474.1"/>
    <property type="molecule type" value="Genomic_DNA"/>
</dbReference>
<dbReference type="RefSeq" id="WP_163606513.1">
    <property type="nucleotide sequence ID" value="NZ_JAABOO010000002.1"/>
</dbReference>
<evidence type="ECO:0000313" key="3">
    <source>
        <dbReference type="Proteomes" id="UP000468581"/>
    </source>
</evidence>
<name>A0A6P0UJS9_9FLAO</name>
<keyword evidence="3" id="KW-1185">Reference proteome</keyword>
<sequence>MKTTFTVVSALLITLAVNAQIKDTVYIDLEKYDYKQSFQESYEKNPAEYVYNIQNETFSFPVSDRDRVRLLRKEELSLLHFVSIEDLLKMHYEESVRFLGEGEKKGSIKVLFKYDFPEQVYLVKKERGGLKAYPVSWIEKTE</sequence>
<proteinExistence type="predicted"/>
<evidence type="ECO:0000313" key="2">
    <source>
        <dbReference type="EMBL" id="NER13474.1"/>
    </source>
</evidence>
<feature type="chain" id="PRO_5026862821" evidence="1">
    <location>
        <begin position="20"/>
        <end position="142"/>
    </location>
</feature>
<reference evidence="2 3" key="1">
    <citation type="submission" date="2020-01" db="EMBL/GenBank/DDBJ databases">
        <title>Leptobacterium flavescens.</title>
        <authorList>
            <person name="Wang G."/>
        </authorList>
    </citation>
    <scope>NUCLEOTIDE SEQUENCE [LARGE SCALE GENOMIC DNA]</scope>
    <source>
        <strain evidence="2 3">KCTC 22160</strain>
    </source>
</reference>
<dbReference type="Proteomes" id="UP000468581">
    <property type="component" value="Unassembled WGS sequence"/>
</dbReference>
<keyword evidence="1" id="KW-0732">Signal</keyword>